<sequence>MGAPTKSCPDGFSHFLLTITRITPIPLEGRTDKRLYQMFLVWLSANLNVLTMSRGSAGPAFFSLGLKDSLIIILAVDLVTCAVPAIFGVLGSRLGTRAMVQARFSWGLYGARIPSLLNVFSAMGFLILNAIVAGQMLASVSTHLNDTVGIVVTSVISLIVSFMGYRALHLYESLVWIPNLVAFITMLVVGAQHVVDLPKAASAPSAVLSFASVVFASVLSWCASTPDYGVYHAPAPTWRIFIFVYLGFFIASLPAHVLGAVFAASAPAVPAWQAGLGDSNSNIGGLIGAVLATAGGFGKFMTVVIALTIPSVVSPTMYSFGTCFMAVQPFLAIIPRYCYVVLFTAILIPVAIVGSSKSYNTLVDILSIVGYWSAPFAAIVLAEHALIRRGRWASYATADWASPRRLPLGLAAVLAFCGSAALIVPCMDQVWYTGSFAKRGTGDIAMFTGFVSAAVLYVLVCSAAGDGAPMGGADGVAGEGMIGNWCLKSSLEDRNALRDAQVVS</sequence>
<dbReference type="Proteomes" id="UP000814033">
    <property type="component" value="Unassembled WGS sequence"/>
</dbReference>
<proteinExistence type="predicted"/>
<dbReference type="EMBL" id="MU276047">
    <property type="protein sequence ID" value="KAI0042800.1"/>
    <property type="molecule type" value="Genomic_DNA"/>
</dbReference>
<comment type="caution">
    <text evidence="1">The sequence shown here is derived from an EMBL/GenBank/DDBJ whole genome shotgun (WGS) entry which is preliminary data.</text>
</comment>
<protein>
    <submittedName>
        <fullName evidence="1">Uncharacterized protein</fullName>
    </submittedName>
</protein>
<accession>A0ACB8RFL0</accession>
<name>A0ACB8RFL0_9AGAM</name>
<keyword evidence="2" id="KW-1185">Reference proteome</keyword>
<reference evidence="1" key="1">
    <citation type="submission" date="2021-02" db="EMBL/GenBank/DDBJ databases">
        <authorList>
            <consortium name="DOE Joint Genome Institute"/>
            <person name="Ahrendt S."/>
            <person name="Looney B.P."/>
            <person name="Miyauchi S."/>
            <person name="Morin E."/>
            <person name="Drula E."/>
            <person name="Courty P.E."/>
            <person name="Chicoki N."/>
            <person name="Fauchery L."/>
            <person name="Kohler A."/>
            <person name="Kuo A."/>
            <person name="Labutti K."/>
            <person name="Pangilinan J."/>
            <person name="Lipzen A."/>
            <person name="Riley R."/>
            <person name="Andreopoulos W."/>
            <person name="He G."/>
            <person name="Johnson J."/>
            <person name="Barry K.W."/>
            <person name="Grigoriev I.V."/>
            <person name="Nagy L."/>
            <person name="Hibbett D."/>
            <person name="Henrissat B."/>
            <person name="Matheny P.B."/>
            <person name="Labbe J."/>
            <person name="Martin F."/>
        </authorList>
    </citation>
    <scope>NUCLEOTIDE SEQUENCE</scope>
    <source>
        <strain evidence="1">FP105234-sp</strain>
    </source>
</reference>
<evidence type="ECO:0000313" key="1">
    <source>
        <dbReference type="EMBL" id="KAI0042800.1"/>
    </source>
</evidence>
<reference evidence="1" key="2">
    <citation type="journal article" date="2022" name="New Phytol.">
        <title>Evolutionary transition to the ectomycorrhizal habit in the genomes of a hyperdiverse lineage of mushroom-forming fungi.</title>
        <authorList>
            <person name="Looney B."/>
            <person name="Miyauchi S."/>
            <person name="Morin E."/>
            <person name="Drula E."/>
            <person name="Courty P.E."/>
            <person name="Kohler A."/>
            <person name="Kuo A."/>
            <person name="LaButti K."/>
            <person name="Pangilinan J."/>
            <person name="Lipzen A."/>
            <person name="Riley R."/>
            <person name="Andreopoulos W."/>
            <person name="He G."/>
            <person name="Johnson J."/>
            <person name="Nolan M."/>
            <person name="Tritt A."/>
            <person name="Barry K.W."/>
            <person name="Grigoriev I.V."/>
            <person name="Nagy L.G."/>
            <person name="Hibbett D."/>
            <person name="Henrissat B."/>
            <person name="Matheny P.B."/>
            <person name="Labbe J."/>
            <person name="Martin F.M."/>
        </authorList>
    </citation>
    <scope>NUCLEOTIDE SEQUENCE</scope>
    <source>
        <strain evidence="1">FP105234-sp</strain>
    </source>
</reference>
<organism evidence="1 2">
    <name type="scientific">Auriscalpium vulgare</name>
    <dbReference type="NCBI Taxonomy" id="40419"/>
    <lineage>
        <taxon>Eukaryota</taxon>
        <taxon>Fungi</taxon>
        <taxon>Dikarya</taxon>
        <taxon>Basidiomycota</taxon>
        <taxon>Agaricomycotina</taxon>
        <taxon>Agaricomycetes</taxon>
        <taxon>Russulales</taxon>
        <taxon>Auriscalpiaceae</taxon>
        <taxon>Auriscalpium</taxon>
    </lineage>
</organism>
<evidence type="ECO:0000313" key="2">
    <source>
        <dbReference type="Proteomes" id="UP000814033"/>
    </source>
</evidence>
<gene>
    <name evidence="1" type="ORF">FA95DRAFT_1547177</name>
</gene>